<evidence type="ECO:0000313" key="2">
    <source>
        <dbReference type="Proteomes" id="UP000199595"/>
    </source>
</evidence>
<evidence type="ECO:0000313" key="1">
    <source>
        <dbReference type="EMBL" id="SDY08947.1"/>
    </source>
</evidence>
<proteinExistence type="predicted"/>
<dbReference type="EMBL" id="FNNJ01000022">
    <property type="protein sequence ID" value="SDY08947.1"/>
    <property type="molecule type" value="Genomic_DNA"/>
</dbReference>
<dbReference type="Proteomes" id="UP000199595">
    <property type="component" value="Unassembled WGS sequence"/>
</dbReference>
<organism evidence="1 2">
    <name type="scientific">Lutibacter oricola</name>
    <dbReference type="NCBI Taxonomy" id="762486"/>
    <lineage>
        <taxon>Bacteria</taxon>
        <taxon>Pseudomonadati</taxon>
        <taxon>Bacteroidota</taxon>
        <taxon>Flavobacteriia</taxon>
        <taxon>Flavobacteriales</taxon>
        <taxon>Flavobacteriaceae</taxon>
        <taxon>Lutibacter</taxon>
    </lineage>
</organism>
<name>A0A1H3H0N6_9FLAO</name>
<protein>
    <submittedName>
        <fullName evidence="1">Uncharacterized protein</fullName>
    </submittedName>
</protein>
<dbReference type="OrthoDB" id="1451427at2"/>
<dbReference type="RefSeq" id="WP_139170994.1">
    <property type="nucleotide sequence ID" value="NZ_FNNJ01000022.1"/>
</dbReference>
<accession>A0A1H3H0N6</accession>
<gene>
    <name evidence="1" type="ORF">SAMN05444411_1221</name>
</gene>
<reference evidence="1 2" key="1">
    <citation type="submission" date="2016-10" db="EMBL/GenBank/DDBJ databases">
        <authorList>
            <person name="de Groot N.N."/>
        </authorList>
    </citation>
    <scope>NUCLEOTIDE SEQUENCE [LARGE SCALE GENOMIC DNA]</scope>
    <source>
        <strain evidence="1 2">DSM 24956</strain>
    </source>
</reference>
<keyword evidence="2" id="KW-1185">Reference proteome</keyword>
<dbReference type="AlphaFoldDB" id="A0A1H3H0N6"/>
<sequence length="132" mass="15779">MIFLVLVYTNIYIKMNDSNEIMLSTKLNGVIDDNILYKGYTSIKMRGDSVHWKIEPSSNYDYNPNEFGNFIKKNDKLIKHRCSDTLFVIRNNKSYEFLIGDSSYNYEKRTKEREEYLKTQKRIFNENNDCND</sequence>